<dbReference type="Pfam" id="PF07866">
    <property type="entry name" value="DUF1653"/>
    <property type="match status" value="1"/>
</dbReference>
<dbReference type="InterPro" id="IPR037135">
    <property type="entry name" value="DUF1653-like_dom_sf"/>
</dbReference>
<accession>A0A173RWN3</accession>
<evidence type="ECO:0000259" key="1">
    <source>
        <dbReference type="Pfam" id="PF07866"/>
    </source>
</evidence>
<evidence type="ECO:0000313" key="3">
    <source>
        <dbReference type="Proteomes" id="UP000095495"/>
    </source>
</evidence>
<dbReference type="EMBL" id="CYXV01000003">
    <property type="protein sequence ID" value="CUM81959.1"/>
    <property type="molecule type" value="Genomic_DNA"/>
</dbReference>
<gene>
    <name evidence="2" type="ORF">ERS852420_00883</name>
</gene>
<dbReference type="RefSeq" id="WP_055261596.1">
    <property type="nucleotide sequence ID" value="NZ_CYXV01000003.1"/>
</dbReference>
<reference evidence="2 3" key="1">
    <citation type="submission" date="2015-09" db="EMBL/GenBank/DDBJ databases">
        <authorList>
            <consortium name="Pathogen Informatics"/>
        </authorList>
    </citation>
    <scope>NUCLEOTIDE SEQUENCE [LARGE SCALE GENOMIC DNA]</scope>
    <source>
        <strain evidence="2 3">2789STDY5608863</strain>
    </source>
</reference>
<evidence type="ECO:0000313" key="2">
    <source>
        <dbReference type="EMBL" id="CUM81959.1"/>
    </source>
</evidence>
<name>A0A173RWN3_9FIRM</name>
<dbReference type="AlphaFoldDB" id="A0A173RWN3"/>
<dbReference type="Gene3D" id="2.30.30.320">
    <property type="entry name" value="DUF1653-like domain"/>
    <property type="match status" value="1"/>
</dbReference>
<proteinExistence type="predicted"/>
<organism evidence="2 3">
    <name type="scientific">Roseburia faecis</name>
    <dbReference type="NCBI Taxonomy" id="301302"/>
    <lineage>
        <taxon>Bacteria</taxon>
        <taxon>Bacillati</taxon>
        <taxon>Bacillota</taxon>
        <taxon>Clostridia</taxon>
        <taxon>Lachnospirales</taxon>
        <taxon>Lachnospiraceae</taxon>
        <taxon>Roseburia</taxon>
    </lineage>
</organism>
<feature type="domain" description="DUF1653" evidence="1">
    <location>
        <begin position="10"/>
        <end position="73"/>
    </location>
</feature>
<dbReference type="InterPro" id="IPR023387">
    <property type="entry name" value="DUF1653-like_dom"/>
</dbReference>
<sequence length="187" mass="21915">MERRPLPGEKYRHFKNKLYQVITIAKHSETGEELVIYQALYGSFGVYARPLSMFVSEVDHVRYPDVHQKYRFERVDESMEETGKNAEPKAETAQPVMQKATAENAVTPDQTQPEVEPKLMEFLESDSFDEKYNILTSMRDVITDSMIDTMAVVMDTVIPEGDLDKRYDDLRYVIRTRQQYEFANRLR</sequence>
<protein>
    <submittedName>
        <fullName evidence="2">Uncharacterized protein conserved in bacteria</fullName>
    </submittedName>
</protein>
<dbReference type="Proteomes" id="UP000095495">
    <property type="component" value="Unassembled WGS sequence"/>
</dbReference>